<dbReference type="GO" id="GO:0015074">
    <property type="term" value="P:DNA integration"/>
    <property type="evidence" value="ECO:0007669"/>
    <property type="project" value="UniProtKB-KW"/>
</dbReference>
<dbReference type="PANTHER" id="PTHR30349">
    <property type="entry name" value="PHAGE INTEGRASE-RELATED"/>
    <property type="match status" value="1"/>
</dbReference>
<gene>
    <name evidence="11" type="ORF">MM415A01657_0014</name>
</gene>
<keyword evidence="8" id="KW-0131">Cell cycle</keyword>
<evidence type="ECO:0000256" key="1">
    <source>
        <dbReference type="ARBA" id="ARBA00004496"/>
    </source>
</evidence>
<dbReference type="PROSITE" id="PS51900">
    <property type="entry name" value="CB"/>
    <property type="match status" value="1"/>
</dbReference>
<dbReference type="InterPro" id="IPR044068">
    <property type="entry name" value="CB"/>
</dbReference>
<dbReference type="Gene3D" id="1.10.150.130">
    <property type="match status" value="1"/>
</dbReference>
<evidence type="ECO:0000256" key="8">
    <source>
        <dbReference type="ARBA" id="ARBA00023306"/>
    </source>
</evidence>
<keyword evidence="7" id="KW-0233">DNA recombination</keyword>
<comment type="subcellular location">
    <subcellularLocation>
        <location evidence="1">Cytoplasm</location>
    </subcellularLocation>
</comment>
<evidence type="ECO:0000256" key="5">
    <source>
        <dbReference type="ARBA" id="ARBA00022908"/>
    </source>
</evidence>
<reference evidence="11" key="1">
    <citation type="submission" date="2020-03" db="EMBL/GenBank/DDBJ databases">
        <title>The deep terrestrial virosphere.</title>
        <authorList>
            <person name="Holmfeldt K."/>
            <person name="Nilsson E."/>
            <person name="Simone D."/>
            <person name="Lopez-Fernandez M."/>
            <person name="Wu X."/>
            <person name="de Brujin I."/>
            <person name="Lundin D."/>
            <person name="Andersson A."/>
            <person name="Bertilsson S."/>
            <person name="Dopson M."/>
        </authorList>
    </citation>
    <scope>NUCLEOTIDE SEQUENCE</scope>
    <source>
        <strain evidence="11">MM415A01657</strain>
    </source>
</reference>
<dbReference type="Pfam" id="PF00589">
    <property type="entry name" value="Phage_integrase"/>
    <property type="match status" value="1"/>
</dbReference>
<evidence type="ECO:0000256" key="6">
    <source>
        <dbReference type="ARBA" id="ARBA00023125"/>
    </source>
</evidence>
<evidence type="ECO:0000259" key="9">
    <source>
        <dbReference type="PROSITE" id="PS51898"/>
    </source>
</evidence>
<organism evidence="11">
    <name type="scientific">viral metagenome</name>
    <dbReference type="NCBI Taxonomy" id="1070528"/>
    <lineage>
        <taxon>unclassified sequences</taxon>
        <taxon>metagenomes</taxon>
        <taxon>organismal metagenomes</taxon>
    </lineage>
</organism>
<dbReference type="AlphaFoldDB" id="A0A6M3K2P4"/>
<keyword evidence="5" id="KW-0229">DNA integration</keyword>
<dbReference type="GO" id="GO:0003677">
    <property type="term" value="F:DNA binding"/>
    <property type="evidence" value="ECO:0007669"/>
    <property type="project" value="UniProtKB-KW"/>
</dbReference>
<dbReference type="InterPro" id="IPR011010">
    <property type="entry name" value="DNA_brk_join_enz"/>
</dbReference>
<dbReference type="PROSITE" id="PS51898">
    <property type="entry name" value="TYR_RECOMBINASE"/>
    <property type="match status" value="1"/>
</dbReference>
<dbReference type="GO" id="GO:0006310">
    <property type="term" value="P:DNA recombination"/>
    <property type="evidence" value="ECO:0007669"/>
    <property type="project" value="UniProtKB-KW"/>
</dbReference>
<evidence type="ECO:0000256" key="2">
    <source>
        <dbReference type="ARBA" id="ARBA00022490"/>
    </source>
</evidence>
<keyword evidence="2" id="KW-0963">Cytoplasm</keyword>
<dbReference type="PANTHER" id="PTHR30349:SF77">
    <property type="entry name" value="TYROSINE RECOMBINASE XERC"/>
    <property type="match status" value="1"/>
</dbReference>
<dbReference type="GO" id="GO:0007059">
    <property type="term" value="P:chromosome segregation"/>
    <property type="evidence" value="ECO:0007669"/>
    <property type="project" value="UniProtKB-KW"/>
</dbReference>
<dbReference type="InterPro" id="IPR013762">
    <property type="entry name" value="Integrase-like_cat_sf"/>
</dbReference>
<evidence type="ECO:0000256" key="7">
    <source>
        <dbReference type="ARBA" id="ARBA00023172"/>
    </source>
</evidence>
<dbReference type="InterPro" id="IPR010998">
    <property type="entry name" value="Integrase_recombinase_N"/>
</dbReference>
<dbReference type="GO" id="GO:0005737">
    <property type="term" value="C:cytoplasm"/>
    <property type="evidence" value="ECO:0007669"/>
    <property type="project" value="UniProtKB-SubCell"/>
</dbReference>
<sequence length="294" mass="33904">MKHQIDKFQHYLREQQGASEHTVIAYTRDLVQLVGLPCPRIDDLTPERIRDYLAAVVATGVTRKTLRRKIASIRAFCKFLVLTKVVDVNPSEGIGVPKQDYKQPTFLSEDEITNTLGVMYSRPETFHSIRNIAIMELLYGTGIRAGELRKLNVRDIDKMHRSVHVRGKGGRERLVPIGKTVWFSIKKYLPYREQVLRETKHPYQIALFVSSRGGRMHWSVTERMIQRWVGKASDKPVCVHTLRHTFATHMLDNGADIRAVQVLMGHRSLNSTQGYTHLTRERIKDVYKRAHPRG</sequence>
<accession>A0A6M3K2P4</accession>
<name>A0A6M3K2P4_9ZZZZ</name>
<dbReference type="Pfam" id="PF02899">
    <property type="entry name" value="Phage_int_SAM_1"/>
    <property type="match status" value="1"/>
</dbReference>
<dbReference type="InterPro" id="IPR004107">
    <property type="entry name" value="Integrase_SAM-like_N"/>
</dbReference>
<feature type="domain" description="Core-binding (CB)" evidence="10">
    <location>
        <begin position="1"/>
        <end position="81"/>
    </location>
</feature>
<dbReference type="EMBL" id="MT142192">
    <property type="protein sequence ID" value="QJA75911.1"/>
    <property type="molecule type" value="Genomic_DNA"/>
</dbReference>
<evidence type="ECO:0000256" key="4">
    <source>
        <dbReference type="ARBA" id="ARBA00022829"/>
    </source>
</evidence>
<dbReference type="Gene3D" id="1.10.443.10">
    <property type="entry name" value="Intergrase catalytic core"/>
    <property type="match status" value="1"/>
</dbReference>
<evidence type="ECO:0000259" key="10">
    <source>
        <dbReference type="PROSITE" id="PS51900"/>
    </source>
</evidence>
<protein>
    <submittedName>
        <fullName evidence="11">Putative site-specific tyrosine recombinase</fullName>
    </submittedName>
</protein>
<evidence type="ECO:0000256" key="3">
    <source>
        <dbReference type="ARBA" id="ARBA00022618"/>
    </source>
</evidence>
<dbReference type="InterPro" id="IPR050090">
    <property type="entry name" value="Tyrosine_recombinase_XerCD"/>
</dbReference>
<dbReference type="InterPro" id="IPR002104">
    <property type="entry name" value="Integrase_catalytic"/>
</dbReference>
<keyword evidence="6" id="KW-0238">DNA-binding</keyword>
<dbReference type="GO" id="GO:0051301">
    <property type="term" value="P:cell division"/>
    <property type="evidence" value="ECO:0007669"/>
    <property type="project" value="UniProtKB-KW"/>
</dbReference>
<dbReference type="SUPFAM" id="SSF56349">
    <property type="entry name" value="DNA breaking-rejoining enzymes"/>
    <property type="match status" value="1"/>
</dbReference>
<keyword evidence="3" id="KW-0132">Cell division</keyword>
<evidence type="ECO:0000313" key="11">
    <source>
        <dbReference type="EMBL" id="QJA75911.1"/>
    </source>
</evidence>
<feature type="domain" description="Tyr recombinase" evidence="9">
    <location>
        <begin position="102"/>
        <end position="288"/>
    </location>
</feature>
<keyword evidence="4" id="KW-0159">Chromosome partition</keyword>
<proteinExistence type="predicted"/>